<dbReference type="OrthoDB" id="9814399at2"/>
<gene>
    <name evidence="3" type="ordered locus">Fleli_2217</name>
</gene>
<keyword evidence="4" id="KW-1185">Reference proteome</keyword>
<evidence type="ECO:0000256" key="1">
    <source>
        <dbReference type="SAM" id="SignalP"/>
    </source>
</evidence>
<dbReference type="RefSeq" id="WP_014798042.1">
    <property type="nucleotide sequence ID" value="NC_018018.1"/>
</dbReference>
<feature type="chain" id="PRO_5003686255" description="DUF2147 domain-containing protein" evidence="1">
    <location>
        <begin position="24"/>
        <end position="172"/>
    </location>
</feature>
<name>I4AKW0_BERLS</name>
<proteinExistence type="predicted"/>
<dbReference type="InterPro" id="IPR019223">
    <property type="entry name" value="DUF2147"/>
</dbReference>
<protein>
    <recommendedName>
        <fullName evidence="2">DUF2147 domain-containing protein</fullName>
    </recommendedName>
</protein>
<dbReference type="Proteomes" id="UP000006054">
    <property type="component" value="Chromosome"/>
</dbReference>
<feature type="domain" description="DUF2147" evidence="2">
    <location>
        <begin position="39"/>
        <end position="166"/>
    </location>
</feature>
<dbReference type="HOGENOM" id="CLU_1507830_0_0_10"/>
<organism evidence="3 4">
    <name type="scientific">Bernardetia litoralis (strain ATCC 23117 / DSM 6794 / NBRC 15988 / NCIMB 1366 / Fx l1 / Sio-4)</name>
    <name type="common">Flexibacter litoralis</name>
    <dbReference type="NCBI Taxonomy" id="880071"/>
    <lineage>
        <taxon>Bacteria</taxon>
        <taxon>Pseudomonadati</taxon>
        <taxon>Bacteroidota</taxon>
        <taxon>Cytophagia</taxon>
        <taxon>Cytophagales</taxon>
        <taxon>Bernardetiaceae</taxon>
        <taxon>Bernardetia</taxon>
    </lineage>
</organism>
<evidence type="ECO:0000259" key="2">
    <source>
        <dbReference type="Pfam" id="PF09917"/>
    </source>
</evidence>
<dbReference type="eggNOG" id="COG4731">
    <property type="taxonomic scope" value="Bacteria"/>
</dbReference>
<dbReference type="KEGG" id="fli:Fleli_2217"/>
<reference evidence="4" key="1">
    <citation type="submission" date="2012-06" db="EMBL/GenBank/DDBJ databases">
        <title>The complete genome of Flexibacter litoralis DSM 6794.</title>
        <authorList>
            <person name="Lucas S."/>
            <person name="Copeland A."/>
            <person name="Lapidus A."/>
            <person name="Glavina del Rio T."/>
            <person name="Dalin E."/>
            <person name="Tice H."/>
            <person name="Bruce D."/>
            <person name="Goodwin L."/>
            <person name="Pitluck S."/>
            <person name="Peters L."/>
            <person name="Ovchinnikova G."/>
            <person name="Lu M."/>
            <person name="Kyrpides N."/>
            <person name="Mavromatis K."/>
            <person name="Ivanova N."/>
            <person name="Brettin T."/>
            <person name="Detter J.C."/>
            <person name="Han C."/>
            <person name="Larimer F."/>
            <person name="Land M."/>
            <person name="Hauser L."/>
            <person name="Markowitz V."/>
            <person name="Cheng J.-F."/>
            <person name="Hugenholtz P."/>
            <person name="Woyke T."/>
            <person name="Wu D."/>
            <person name="Spring S."/>
            <person name="Lang E."/>
            <person name="Kopitz M."/>
            <person name="Brambilla E."/>
            <person name="Klenk H.-P."/>
            <person name="Eisen J.A."/>
        </authorList>
    </citation>
    <scope>NUCLEOTIDE SEQUENCE [LARGE SCALE GENOMIC DNA]</scope>
    <source>
        <strain evidence="4">ATCC 23117 / DSM 6794 / NBRC 15988 / NCIMB 1366 / Sio-4</strain>
    </source>
</reference>
<keyword evidence="1" id="KW-0732">Signal</keyword>
<dbReference type="Pfam" id="PF09917">
    <property type="entry name" value="DUF2147"/>
    <property type="match status" value="1"/>
</dbReference>
<dbReference type="PANTHER" id="PTHR36919:SF3">
    <property type="entry name" value="BLL5882 PROTEIN"/>
    <property type="match status" value="1"/>
</dbReference>
<dbReference type="AlphaFoldDB" id="I4AKW0"/>
<sequence length="172" mass="19614" precursor="true">MKTLHILFIALFASLFVLTSWTAAEYYSPKENTGDILLGDWKPSNGRSVIRISKGETSKGQDKNKYYGRIVWLKEKNNADGTPRLDINNPDDAKKSDKILGMTNMRELEFVGDKNDLKWENGNIYDPNNGSDYSFEMTMNKKNTNLVDGRGYIGVSMFGRTDTWKRLVKKGK</sequence>
<dbReference type="EMBL" id="CP003345">
    <property type="protein sequence ID" value="AFM04595.1"/>
    <property type="molecule type" value="Genomic_DNA"/>
</dbReference>
<dbReference type="Gene3D" id="2.40.128.520">
    <property type="match status" value="1"/>
</dbReference>
<dbReference type="PANTHER" id="PTHR36919">
    <property type="entry name" value="BLR1215 PROTEIN"/>
    <property type="match status" value="1"/>
</dbReference>
<accession>I4AKW0</accession>
<evidence type="ECO:0000313" key="4">
    <source>
        <dbReference type="Proteomes" id="UP000006054"/>
    </source>
</evidence>
<feature type="signal peptide" evidence="1">
    <location>
        <begin position="1"/>
        <end position="23"/>
    </location>
</feature>
<evidence type="ECO:0000313" key="3">
    <source>
        <dbReference type="EMBL" id="AFM04595.1"/>
    </source>
</evidence>